<reference evidence="1 2" key="1">
    <citation type="submission" date="2023-10" db="EMBL/GenBank/DDBJ databases">
        <title>Sorlinia euscelidii gen. nov., sp. nov., an acetic acid bacteria isolated from the gut of Euscelidius variegatus emitter.</title>
        <authorList>
            <person name="Michoud G."/>
            <person name="Marasco R."/>
            <person name="Seferji K."/>
            <person name="Gonella E."/>
            <person name="Garuglieri E."/>
            <person name="Alma A."/>
            <person name="Mapelli F."/>
            <person name="Borin S."/>
            <person name="Daffonchio D."/>
            <person name="Crotti E."/>
        </authorList>
    </citation>
    <scope>NUCLEOTIDE SEQUENCE [LARGE SCALE GENOMIC DNA]</scope>
    <source>
        <strain evidence="1 2">EV16P</strain>
    </source>
</reference>
<comment type="caution">
    <text evidence="1">The sequence shown here is derived from an EMBL/GenBank/DDBJ whole genome shotgun (WGS) entry which is preliminary data.</text>
</comment>
<evidence type="ECO:0000313" key="2">
    <source>
        <dbReference type="Proteomes" id="UP001312908"/>
    </source>
</evidence>
<evidence type="ECO:0000313" key="1">
    <source>
        <dbReference type="EMBL" id="MEE8659209.1"/>
    </source>
</evidence>
<dbReference type="Proteomes" id="UP001312908">
    <property type="component" value="Unassembled WGS sequence"/>
</dbReference>
<name>A0ABU7U2X9_9PROT</name>
<proteinExistence type="predicted"/>
<gene>
    <name evidence="1" type="ORF">DOFOFD_09310</name>
</gene>
<organism evidence="1 2">
    <name type="scientific">Sorlinia euscelidii</name>
    <dbReference type="NCBI Taxonomy" id="3081148"/>
    <lineage>
        <taxon>Bacteria</taxon>
        <taxon>Pseudomonadati</taxon>
        <taxon>Pseudomonadota</taxon>
        <taxon>Alphaproteobacteria</taxon>
        <taxon>Acetobacterales</taxon>
        <taxon>Acetobacteraceae</taxon>
        <taxon>Sorlinia</taxon>
    </lineage>
</organism>
<dbReference type="EMBL" id="JAWJZY010000003">
    <property type="protein sequence ID" value="MEE8659209.1"/>
    <property type="molecule type" value="Genomic_DNA"/>
</dbReference>
<accession>A0ABU7U2X9</accession>
<sequence>MPTGSIGMTDRISGKDFCFSEKESNFLGGILDTVGPMDGIRLNAFRIKFPHRAFRSLRRIGGAHDIAMMRDGIITLKHLHNDRGLKHGINQTAKERPRRMDGVESLSLSLCQLNALLRHDAQTCRLEDSIDFAGQVAARGIRLDDGQCPLFGHENLQINC</sequence>
<protein>
    <submittedName>
        <fullName evidence="1">Uncharacterized protein</fullName>
    </submittedName>
</protein>
<keyword evidence="2" id="KW-1185">Reference proteome</keyword>